<gene>
    <name evidence="1" type="ORF">F8S09_00585</name>
</gene>
<dbReference type="Proteomes" id="UP000484842">
    <property type="component" value="Unassembled WGS sequence"/>
</dbReference>
<dbReference type="AlphaFoldDB" id="A0A7X1NSY0"/>
<comment type="caution">
    <text evidence="1">The sequence shown here is derived from an EMBL/GenBank/DDBJ whole genome shotgun (WGS) entry which is preliminary data.</text>
</comment>
<dbReference type="EMBL" id="WBSL01000001">
    <property type="protein sequence ID" value="MPY65191.1"/>
    <property type="molecule type" value="Genomic_DNA"/>
</dbReference>
<protein>
    <submittedName>
        <fullName evidence="1">Uncharacterized protein</fullName>
    </submittedName>
</protein>
<name>A0A7X1NSY0_9DEIO</name>
<sequence length="67" mass="7016">MKTRPKVPRSGVEAALNASRRVAERLAHLARDPEVRREAQATAEALGRLLGAVRRAGSGRAGQGSAG</sequence>
<reference evidence="1 2" key="1">
    <citation type="submission" date="2019-10" db="EMBL/GenBank/DDBJ databases">
        <title>Deinococcus sp. isolated from soil.</title>
        <authorList>
            <person name="Li Y."/>
            <person name="Wang J."/>
        </authorList>
    </citation>
    <scope>NUCLEOTIDE SEQUENCE [LARGE SCALE GENOMIC DNA]</scope>
    <source>
        <strain evidence="1 2">SDU3-2</strain>
    </source>
</reference>
<evidence type="ECO:0000313" key="2">
    <source>
        <dbReference type="Proteomes" id="UP000484842"/>
    </source>
</evidence>
<organism evidence="1 2">
    <name type="scientific">Deinococcus terrestris</name>
    <dbReference type="NCBI Taxonomy" id="2651870"/>
    <lineage>
        <taxon>Bacteria</taxon>
        <taxon>Thermotogati</taxon>
        <taxon>Deinococcota</taxon>
        <taxon>Deinococci</taxon>
        <taxon>Deinococcales</taxon>
        <taxon>Deinococcaceae</taxon>
        <taxon>Deinococcus</taxon>
    </lineage>
</organism>
<evidence type="ECO:0000313" key="1">
    <source>
        <dbReference type="EMBL" id="MPY65191.1"/>
    </source>
</evidence>
<dbReference type="RefSeq" id="WP_152868060.1">
    <property type="nucleotide sequence ID" value="NZ_WBSL01000001.1"/>
</dbReference>
<proteinExistence type="predicted"/>
<keyword evidence="2" id="KW-1185">Reference proteome</keyword>
<accession>A0A7X1NSY0</accession>